<protein>
    <submittedName>
        <fullName evidence="6">Oxoglutarate dehydrogenase (Succinyl-transferring)</fullName>
    </submittedName>
</protein>
<proteinExistence type="inferred from homology"/>
<comment type="similarity">
    <text evidence="2">Belongs to the alpha-ketoglutarate dehydrogenase family.</text>
</comment>
<dbReference type="Gene3D" id="1.10.287.1150">
    <property type="entry name" value="TPP helical domain"/>
    <property type="match status" value="1"/>
</dbReference>
<reference evidence="6 7" key="1">
    <citation type="journal article" date="2019" name="Sci. Rep.">
        <title>Comparative genomics of chytrid fungi reveal insights into the obligate biotrophic and pathogenic lifestyle of Synchytrium endobioticum.</title>
        <authorList>
            <person name="van de Vossenberg B.T.L.H."/>
            <person name="Warris S."/>
            <person name="Nguyen H.D.T."/>
            <person name="van Gent-Pelzer M.P.E."/>
            <person name="Joly D.L."/>
            <person name="van de Geest H.C."/>
            <person name="Bonants P.J.M."/>
            <person name="Smith D.S."/>
            <person name="Levesque C.A."/>
            <person name="van der Lee T.A.J."/>
        </authorList>
    </citation>
    <scope>NUCLEOTIDE SEQUENCE [LARGE SCALE GENOMIC DNA]</scope>
    <source>
        <strain evidence="6 7">JEL517</strain>
    </source>
</reference>
<dbReference type="PANTHER" id="PTHR23152">
    <property type="entry name" value="2-OXOGLUTARATE DEHYDROGENASE"/>
    <property type="match status" value="1"/>
</dbReference>
<keyword evidence="4" id="KW-0786">Thiamine pyrophosphate</keyword>
<dbReference type="Gene3D" id="3.40.50.970">
    <property type="match status" value="1"/>
</dbReference>
<evidence type="ECO:0000259" key="5">
    <source>
        <dbReference type="SMART" id="SM00861"/>
    </source>
</evidence>
<comment type="caution">
    <text evidence="6">The sequence shown here is derived from an EMBL/GenBank/DDBJ whole genome shotgun (WGS) entry which is preliminary data.</text>
</comment>
<dbReference type="InterPro" id="IPR042179">
    <property type="entry name" value="KGD_C_sf"/>
</dbReference>
<dbReference type="PANTHER" id="PTHR23152:SF4">
    <property type="entry name" value="2-OXOADIPATE DEHYDROGENASE COMPLEX COMPONENT E1"/>
    <property type="match status" value="1"/>
</dbReference>
<name>A0A507CF49_9FUNG</name>
<dbReference type="Gene3D" id="3.40.50.11610">
    <property type="entry name" value="Multifunctional 2-oxoglutarate metabolism enzyme, C-terminal domain"/>
    <property type="match status" value="1"/>
</dbReference>
<dbReference type="CDD" id="cd02016">
    <property type="entry name" value="TPP_E1_OGDC_like"/>
    <property type="match status" value="1"/>
</dbReference>
<dbReference type="EMBL" id="QEAO01000001">
    <property type="protein sequence ID" value="TPX37988.1"/>
    <property type="molecule type" value="Genomic_DNA"/>
</dbReference>
<dbReference type="NCBIfam" id="TIGR00239">
    <property type="entry name" value="2oxo_dh_E1"/>
    <property type="match status" value="1"/>
</dbReference>
<dbReference type="GO" id="GO:0006091">
    <property type="term" value="P:generation of precursor metabolites and energy"/>
    <property type="evidence" value="ECO:0007669"/>
    <property type="project" value="UniProtKB-ARBA"/>
</dbReference>
<dbReference type="InterPro" id="IPR001017">
    <property type="entry name" value="DH_E1"/>
</dbReference>
<dbReference type="STRING" id="1806994.A0A507CF49"/>
<dbReference type="InterPro" id="IPR031717">
    <property type="entry name" value="ODO-1/KGD_C"/>
</dbReference>
<dbReference type="Pfam" id="PF02779">
    <property type="entry name" value="Transket_pyr"/>
    <property type="match status" value="1"/>
</dbReference>
<organism evidence="6 7">
    <name type="scientific">Synchytrium microbalum</name>
    <dbReference type="NCBI Taxonomy" id="1806994"/>
    <lineage>
        <taxon>Eukaryota</taxon>
        <taxon>Fungi</taxon>
        <taxon>Fungi incertae sedis</taxon>
        <taxon>Chytridiomycota</taxon>
        <taxon>Chytridiomycota incertae sedis</taxon>
        <taxon>Chytridiomycetes</taxon>
        <taxon>Synchytriales</taxon>
        <taxon>Synchytriaceae</taxon>
        <taxon>Synchytrium</taxon>
    </lineage>
</organism>
<dbReference type="Proteomes" id="UP000319731">
    <property type="component" value="Unassembled WGS sequence"/>
</dbReference>
<dbReference type="InterPro" id="IPR029061">
    <property type="entry name" value="THDP-binding"/>
</dbReference>
<evidence type="ECO:0000313" key="6">
    <source>
        <dbReference type="EMBL" id="TPX37988.1"/>
    </source>
</evidence>
<gene>
    <name evidence="6" type="primary">KGD1</name>
    <name evidence="6" type="ORF">SmJEL517_g00232</name>
</gene>
<feature type="domain" description="Transketolase-like pyrimidine-binding" evidence="5">
    <location>
        <begin position="587"/>
        <end position="792"/>
    </location>
</feature>
<dbReference type="Gene3D" id="3.40.50.12470">
    <property type="match status" value="1"/>
</dbReference>
<dbReference type="RefSeq" id="XP_031027703.1">
    <property type="nucleotide sequence ID" value="XM_031166162.1"/>
</dbReference>
<comment type="cofactor">
    <cofactor evidence="1">
        <name>thiamine diphosphate</name>
        <dbReference type="ChEBI" id="CHEBI:58937"/>
    </cofactor>
</comment>
<dbReference type="PIRSF" id="PIRSF000157">
    <property type="entry name" value="Oxoglu_dh_E1"/>
    <property type="match status" value="1"/>
</dbReference>
<evidence type="ECO:0000256" key="4">
    <source>
        <dbReference type="ARBA" id="ARBA00023052"/>
    </source>
</evidence>
<dbReference type="Pfam" id="PF00676">
    <property type="entry name" value="E1_dh"/>
    <property type="match status" value="1"/>
</dbReference>
<dbReference type="OrthoDB" id="413077at2759"/>
<dbReference type="SUPFAM" id="SSF52518">
    <property type="entry name" value="Thiamin diphosphate-binding fold (THDP-binding)"/>
    <property type="match status" value="2"/>
</dbReference>
<dbReference type="Pfam" id="PF16870">
    <property type="entry name" value="OxoGdeHyase_C"/>
    <property type="match status" value="1"/>
</dbReference>
<sequence length="934" mass="104632">MASAQILTRISPSVLKHLPRQLNKVNQVRWYTYDKDIYGFRSPKKVDLPDYTDIELQNRNAQSSLVRLVEAFHKHGHLNADLDPLGLQSERKILALDPKSYGLAGSTQTFQLAGILHISSANDPSIPKETATIDEIIGHLRKSYTSRIGFEFEHTNDSETRWMAQYIESFEKTRFKPEEKMRFFSLLTKSEVFDHFMAKRFPQVKRYGLEGAESMMIALDSLFKHANLSGVRDIVLCMPHRGRLNFLTDILMYSPTALFHKIKGNREFPDDVPGSGDVLSHLSTAVDLPYGSSHPLHVSMIPNPSHLEACNPVAVGKARARQMHLFEEGDAAGEDCSIGDRVMAVQLHGDAAFCGQGINQETLGLSNLPHFSAGGTVHLIVNNQVGFTTPAMNARSTIYTSDVAKSINSPVIHVNADHPEDVARAVAMAVDYRNKFKKDVILDLIAYRRMGHNELDEPSFTQPTMYKNIRARKSVPKMYQEKLLTEKVLADQKQVDEFRDNHFATLDDHLQKSYTYTPVADTLKHKWAKMTIPRESVSSIDTGVAIEQLKRVGQASTTLPTNMVVHPRLLKHHIEARQQKIESGVGLDWASAEALAWGSLMLEGYNVRISGQDVGRGTFSQRHAMLVDQDTERTVIPLNHMRSGAKKQGKLEIANSSLSELAVLGFEYGISWETPNRLCIWEAQFGDFFNGAQVMIDTYVASSETKWLRQSGIVISLPHGYDGAGPEHSSCRVERWLQLCDQPIDITSPANVNMHVANPTLPSQYFHLLRRQMLRPYRRPLIVVGPKVLLKHAVAVSSLSDMAPGTSFLPVLADPGVSNPEKVEKVAFVSGKLYYELAKEREAKKMNDRVAVIRLEELCPFPAEHLKAEIAKFSNAKSFYWIQEEPENNGACSFVEPRLRQLLGSNELHYVGRDAAAAPATGVSSNHKKEQEKI</sequence>
<evidence type="ECO:0000256" key="1">
    <source>
        <dbReference type="ARBA" id="ARBA00001964"/>
    </source>
</evidence>
<dbReference type="InterPro" id="IPR005475">
    <property type="entry name" value="Transketolase-like_Pyr-bd"/>
</dbReference>
<dbReference type="SMART" id="SM00861">
    <property type="entry name" value="Transket_pyr"/>
    <property type="match status" value="1"/>
</dbReference>
<dbReference type="GO" id="GO:0030976">
    <property type="term" value="F:thiamine pyrophosphate binding"/>
    <property type="evidence" value="ECO:0007669"/>
    <property type="project" value="InterPro"/>
</dbReference>
<evidence type="ECO:0000313" key="7">
    <source>
        <dbReference type="Proteomes" id="UP000319731"/>
    </source>
</evidence>
<dbReference type="AlphaFoldDB" id="A0A507CF49"/>
<dbReference type="NCBIfam" id="NF006914">
    <property type="entry name" value="PRK09404.1"/>
    <property type="match status" value="1"/>
</dbReference>
<dbReference type="GeneID" id="42001459"/>
<evidence type="ECO:0000256" key="3">
    <source>
        <dbReference type="ARBA" id="ARBA00023002"/>
    </source>
</evidence>
<dbReference type="InterPro" id="IPR011603">
    <property type="entry name" value="2oxoglutarate_DH_E1"/>
</dbReference>
<dbReference type="GO" id="GO:0016624">
    <property type="term" value="F:oxidoreductase activity, acting on the aldehyde or oxo group of donors, disulfide as acceptor"/>
    <property type="evidence" value="ECO:0007669"/>
    <property type="project" value="InterPro"/>
</dbReference>
<accession>A0A507CF49</accession>
<keyword evidence="3" id="KW-0560">Oxidoreductase</keyword>
<evidence type="ECO:0000256" key="2">
    <source>
        <dbReference type="ARBA" id="ARBA00006936"/>
    </source>
</evidence>
<keyword evidence="7" id="KW-1185">Reference proteome</keyword>
<dbReference type="NCBIfam" id="NF008907">
    <property type="entry name" value="PRK12270.1"/>
    <property type="match status" value="1"/>
</dbReference>